<dbReference type="EMBL" id="CAUZLR010000003">
    <property type="protein sequence ID" value="CAK1236881.1"/>
    <property type="molecule type" value="Genomic_DNA"/>
</dbReference>
<dbReference type="Proteomes" id="UP001314261">
    <property type="component" value="Unassembled WGS sequence"/>
</dbReference>
<dbReference type="RefSeq" id="WP_010690642.1">
    <property type="nucleotide sequence ID" value="NZ_CAUZLK010000005.1"/>
</dbReference>
<sequence length="88" mass="9906">MVQYNFIVASARVETDISLPVRPQMGDVISLTTGVNTPHYLVQRVELFANSEIVNLHVQRFPDQLSAKLAIDGFRNTRDFVRSDEGSN</sequence>
<name>A0ABM9MSG7_9LACO</name>
<comment type="caution">
    <text evidence="1">The sequence shown here is derived from an EMBL/GenBank/DDBJ whole genome shotgun (WGS) entry which is preliminary data.</text>
</comment>
<proteinExistence type="predicted"/>
<keyword evidence="2" id="KW-1185">Reference proteome</keyword>
<accession>A0ABM9MSG7</accession>
<evidence type="ECO:0000313" key="1">
    <source>
        <dbReference type="EMBL" id="CAK1236881.1"/>
    </source>
</evidence>
<gene>
    <name evidence="1" type="ORF">R54839_PPFHFPJH_00707</name>
</gene>
<evidence type="ECO:0000313" key="2">
    <source>
        <dbReference type="Proteomes" id="UP001314261"/>
    </source>
</evidence>
<protein>
    <submittedName>
        <fullName evidence="1">Uncharacterized protein</fullName>
    </submittedName>
</protein>
<reference evidence="1 2" key="1">
    <citation type="submission" date="2023-10" db="EMBL/GenBank/DDBJ databases">
        <authorList>
            <person name="Botero Cardona J."/>
        </authorList>
    </citation>
    <scope>NUCLEOTIDE SEQUENCE [LARGE SCALE GENOMIC DNA]</scope>
    <source>
        <strain evidence="1 2">R-54839</strain>
    </source>
</reference>
<dbReference type="GeneID" id="89537072"/>
<organism evidence="1 2">
    <name type="scientific">Fructobacillus fructosus</name>
    <dbReference type="NCBI Taxonomy" id="1631"/>
    <lineage>
        <taxon>Bacteria</taxon>
        <taxon>Bacillati</taxon>
        <taxon>Bacillota</taxon>
        <taxon>Bacilli</taxon>
        <taxon>Lactobacillales</taxon>
        <taxon>Lactobacillaceae</taxon>
        <taxon>Fructobacillus</taxon>
    </lineage>
</organism>